<dbReference type="Proteomes" id="UP001432322">
    <property type="component" value="Unassembled WGS sequence"/>
</dbReference>
<comment type="caution">
    <text evidence="3">The sequence shown here is derived from an EMBL/GenBank/DDBJ whole genome shotgun (WGS) entry which is preliminary data.</text>
</comment>
<keyword evidence="1" id="KW-0732">Signal</keyword>
<dbReference type="PANTHER" id="PTHR45908:SF11">
    <property type="entry name" value="FUNGAL LIPASE-LIKE DOMAIN-CONTAINING PROTEIN"/>
    <property type="match status" value="1"/>
</dbReference>
<name>A0AAV5UYS0_9BILA</name>
<dbReference type="GO" id="GO:0006629">
    <property type="term" value="P:lipid metabolic process"/>
    <property type="evidence" value="ECO:0007669"/>
    <property type="project" value="InterPro"/>
</dbReference>
<dbReference type="InterPro" id="IPR029058">
    <property type="entry name" value="AB_hydrolase_fold"/>
</dbReference>
<accession>A0AAV5UYS0</accession>
<evidence type="ECO:0000256" key="1">
    <source>
        <dbReference type="SAM" id="SignalP"/>
    </source>
</evidence>
<feature type="domain" description="Fungal lipase-type" evidence="2">
    <location>
        <begin position="85"/>
        <end position="223"/>
    </location>
</feature>
<keyword evidence="4" id="KW-1185">Reference proteome</keyword>
<evidence type="ECO:0000313" key="4">
    <source>
        <dbReference type="Proteomes" id="UP001432322"/>
    </source>
</evidence>
<dbReference type="AlphaFoldDB" id="A0AAV5UYS0"/>
<evidence type="ECO:0000259" key="2">
    <source>
        <dbReference type="Pfam" id="PF01764"/>
    </source>
</evidence>
<dbReference type="Gene3D" id="3.40.50.1820">
    <property type="entry name" value="alpha/beta hydrolase"/>
    <property type="match status" value="1"/>
</dbReference>
<protein>
    <recommendedName>
        <fullName evidence="2">Fungal lipase-type domain-containing protein</fullName>
    </recommendedName>
</protein>
<gene>
    <name evidence="3" type="ORF">PFISCL1PPCAC_2660</name>
</gene>
<dbReference type="CDD" id="cd00519">
    <property type="entry name" value="Lipase_3"/>
    <property type="match status" value="1"/>
</dbReference>
<dbReference type="Pfam" id="PF01764">
    <property type="entry name" value="Lipase_3"/>
    <property type="match status" value="1"/>
</dbReference>
<dbReference type="EMBL" id="BTSY01000001">
    <property type="protein sequence ID" value="GMT11363.1"/>
    <property type="molecule type" value="Genomic_DNA"/>
</dbReference>
<proteinExistence type="predicted"/>
<sequence>MTRLLLQIAAILLSSVAAFDDALARNVFLPLASAAYGDFQQQCLDKHLPGFQLSYHAEILCDDQASDDTCSGYTAVNKEKKVIALVFRGTVGDDELGVEIYTTLSEEKVAFKDGGMVAPYFNRAFNRVWDDAGLGNDFMLLTKLYPDYSLYITGHSLGGALAAMGAVHVATNKLFPAERITYYTFGEPRTGDKTFADLLDSLIHNGHYRVIHNHDVIPHCPFLSMKYQHHATEVWYENDMAVGDPYTICVGQEDPNCSAKNQFKLNFEPDHPHYFGIDVPVYGKSGCTNND</sequence>
<feature type="signal peptide" evidence="1">
    <location>
        <begin position="1"/>
        <end position="18"/>
    </location>
</feature>
<feature type="chain" id="PRO_5044000262" description="Fungal lipase-type domain-containing protein" evidence="1">
    <location>
        <begin position="19"/>
        <end position="291"/>
    </location>
</feature>
<evidence type="ECO:0000313" key="3">
    <source>
        <dbReference type="EMBL" id="GMT11363.1"/>
    </source>
</evidence>
<reference evidence="3" key="1">
    <citation type="submission" date="2023-10" db="EMBL/GenBank/DDBJ databases">
        <title>Genome assembly of Pristionchus species.</title>
        <authorList>
            <person name="Yoshida K."/>
            <person name="Sommer R.J."/>
        </authorList>
    </citation>
    <scope>NUCLEOTIDE SEQUENCE</scope>
    <source>
        <strain evidence="3">RS5133</strain>
    </source>
</reference>
<dbReference type="SUPFAM" id="SSF53474">
    <property type="entry name" value="alpha/beta-Hydrolases"/>
    <property type="match status" value="1"/>
</dbReference>
<organism evidence="3 4">
    <name type="scientific">Pristionchus fissidentatus</name>
    <dbReference type="NCBI Taxonomy" id="1538716"/>
    <lineage>
        <taxon>Eukaryota</taxon>
        <taxon>Metazoa</taxon>
        <taxon>Ecdysozoa</taxon>
        <taxon>Nematoda</taxon>
        <taxon>Chromadorea</taxon>
        <taxon>Rhabditida</taxon>
        <taxon>Rhabditina</taxon>
        <taxon>Diplogasteromorpha</taxon>
        <taxon>Diplogasteroidea</taxon>
        <taxon>Neodiplogasteridae</taxon>
        <taxon>Pristionchus</taxon>
    </lineage>
</organism>
<dbReference type="InterPro" id="IPR002921">
    <property type="entry name" value="Fungal_lipase-type"/>
</dbReference>
<dbReference type="PANTHER" id="PTHR45908">
    <property type="entry name" value="PROTEIN CBG11750-RELATED"/>
    <property type="match status" value="1"/>
</dbReference>